<dbReference type="PANTHER" id="PTHR32308">
    <property type="entry name" value="LYASE BETA SUBUNIT, PUTATIVE (AFU_ORTHOLOGUE AFUA_4G13030)-RELATED"/>
    <property type="match status" value="1"/>
</dbReference>
<evidence type="ECO:0000256" key="1">
    <source>
        <dbReference type="ARBA" id="ARBA00001946"/>
    </source>
</evidence>
<keyword evidence="3 5" id="KW-0460">Magnesium</keyword>
<dbReference type="Pfam" id="PF03328">
    <property type="entry name" value="HpcH_HpaI"/>
    <property type="match status" value="1"/>
</dbReference>
<keyword evidence="2 5" id="KW-0479">Metal-binding</keyword>
<dbReference type="RefSeq" id="WP_106585769.1">
    <property type="nucleotide sequence ID" value="NZ_PYGA01000022.1"/>
</dbReference>
<name>A0A2P8CZS4_9ACTN</name>
<dbReference type="GO" id="GO:0006107">
    <property type="term" value="P:oxaloacetate metabolic process"/>
    <property type="evidence" value="ECO:0007669"/>
    <property type="project" value="TreeGrafter"/>
</dbReference>
<feature type="binding site" evidence="4">
    <location>
        <position position="76"/>
    </location>
    <ligand>
        <name>substrate</name>
    </ligand>
</feature>
<dbReference type="Gene3D" id="3.20.20.60">
    <property type="entry name" value="Phosphoenolpyruvate-binding domains"/>
    <property type="match status" value="1"/>
</dbReference>
<evidence type="ECO:0000256" key="4">
    <source>
        <dbReference type="PIRSR" id="PIRSR015582-1"/>
    </source>
</evidence>
<keyword evidence="7" id="KW-0456">Lyase</keyword>
<dbReference type="InterPro" id="IPR015813">
    <property type="entry name" value="Pyrv/PenolPyrv_kinase-like_dom"/>
</dbReference>
<evidence type="ECO:0000313" key="7">
    <source>
        <dbReference type="EMBL" id="PSK90471.1"/>
    </source>
</evidence>
<dbReference type="AlphaFoldDB" id="A0A2P8CZS4"/>
<dbReference type="PANTHER" id="PTHR32308:SF10">
    <property type="entry name" value="CITRATE LYASE SUBUNIT BETA"/>
    <property type="match status" value="1"/>
</dbReference>
<comment type="cofactor">
    <cofactor evidence="1">
        <name>Mg(2+)</name>
        <dbReference type="ChEBI" id="CHEBI:18420"/>
    </cofactor>
</comment>
<dbReference type="InterPro" id="IPR040442">
    <property type="entry name" value="Pyrv_kinase-like_dom_sf"/>
</dbReference>
<dbReference type="GO" id="GO:0000287">
    <property type="term" value="F:magnesium ion binding"/>
    <property type="evidence" value="ECO:0007669"/>
    <property type="project" value="TreeGrafter"/>
</dbReference>
<comment type="caution">
    <text evidence="7">The sequence shown here is derived from an EMBL/GenBank/DDBJ whole genome shotgun (WGS) entry which is preliminary data.</text>
</comment>
<sequence length="291" mass="29379">MSIADATPVTWLYVPGDRPDRFAKACRSGADAVILDLEDAVLAPAKDAARGHVLDFLTGGAPGGPPDGPAPQLHVRVNAPDGGIGRRDLAALAGAPLLDAVRVPKVRSPEDVAAVAAALGAGTALHCLLESALGVENAAAIGAHPAVRGLALGEADLAAQMNLSGDAAFGWLRSRVVLAAAANGLPAPAMSAYVDVADEEGLRASCAAGRALGMFGRTAIHPRQVPVIRRAFTPSDGEVARSREIVAAAEDGADDGAGAVALPDGRFIDAPIVESARRTLALADRLGRTSG</sequence>
<dbReference type="Proteomes" id="UP000240542">
    <property type="component" value="Unassembled WGS sequence"/>
</dbReference>
<feature type="binding site" evidence="4">
    <location>
        <position position="130"/>
    </location>
    <ligand>
        <name>substrate</name>
    </ligand>
</feature>
<keyword evidence="8" id="KW-1185">Reference proteome</keyword>
<gene>
    <name evidence="7" type="ORF">CLV63_1225</name>
</gene>
<evidence type="ECO:0000256" key="5">
    <source>
        <dbReference type="PIRSR" id="PIRSR015582-2"/>
    </source>
</evidence>
<protein>
    <submittedName>
        <fullName evidence="7">Citrate lyase subunit beta/citryl-CoA lyase</fullName>
    </submittedName>
</protein>
<dbReference type="EMBL" id="PYGA01000022">
    <property type="protein sequence ID" value="PSK90471.1"/>
    <property type="molecule type" value="Genomic_DNA"/>
</dbReference>
<evidence type="ECO:0000256" key="2">
    <source>
        <dbReference type="ARBA" id="ARBA00022723"/>
    </source>
</evidence>
<dbReference type="GO" id="GO:0016829">
    <property type="term" value="F:lyase activity"/>
    <property type="evidence" value="ECO:0007669"/>
    <property type="project" value="UniProtKB-KW"/>
</dbReference>
<dbReference type="InterPro" id="IPR011206">
    <property type="entry name" value="Citrate_lyase_beta/mcl1/mcl2"/>
</dbReference>
<evidence type="ECO:0000259" key="6">
    <source>
        <dbReference type="Pfam" id="PF03328"/>
    </source>
</evidence>
<reference evidence="7 8" key="1">
    <citation type="submission" date="2018-03" db="EMBL/GenBank/DDBJ databases">
        <title>Genomic Encyclopedia of Archaeal and Bacterial Type Strains, Phase II (KMG-II): from individual species to whole genera.</title>
        <authorList>
            <person name="Goeker M."/>
        </authorList>
    </citation>
    <scope>NUCLEOTIDE SEQUENCE [LARGE SCALE GENOMIC DNA]</scope>
    <source>
        <strain evidence="7 8">DSM 45312</strain>
    </source>
</reference>
<dbReference type="PIRSF" id="PIRSF015582">
    <property type="entry name" value="Cit_lyase_B"/>
    <property type="match status" value="1"/>
</dbReference>
<feature type="binding site" evidence="5">
    <location>
        <position position="130"/>
    </location>
    <ligand>
        <name>Mg(2+)</name>
        <dbReference type="ChEBI" id="CHEBI:18420"/>
    </ligand>
</feature>
<evidence type="ECO:0000313" key="8">
    <source>
        <dbReference type="Proteomes" id="UP000240542"/>
    </source>
</evidence>
<dbReference type="OrthoDB" id="4322898at2"/>
<feature type="binding site" evidence="5">
    <location>
        <position position="156"/>
    </location>
    <ligand>
        <name>Mg(2+)</name>
        <dbReference type="ChEBI" id="CHEBI:18420"/>
    </ligand>
</feature>
<accession>A0A2P8CZS4</accession>
<dbReference type="SUPFAM" id="SSF51621">
    <property type="entry name" value="Phosphoenolpyruvate/pyruvate domain"/>
    <property type="match status" value="1"/>
</dbReference>
<evidence type="ECO:0000256" key="3">
    <source>
        <dbReference type="ARBA" id="ARBA00022842"/>
    </source>
</evidence>
<feature type="domain" description="HpcH/HpaI aldolase/citrate lyase" evidence="6">
    <location>
        <begin position="11"/>
        <end position="222"/>
    </location>
</feature>
<organism evidence="7 8">
    <name type="scientific">Murinocardiopsis flavida</name>
    <dbReference type="NCBI Taxonomy" id="645275"/>
    <lineage>
        <taxon>Bacteria</taxon>
        <taxon>Bacillati</taxon>
        <taxon>Actinomycetota</taxon>
        <taxon>Actinomycetes</taxon>
        <taxon>Streptosporangiales</taxon>
        <taxon>Nocardiopsidaceae</taxon>
        <taxon>Murinocardiopsis</taxon>
    </lineage>
</organism>
<proteinExistence type="predicted"/>
<dbReference type="InterPro" id="IPR005000">
    <property type="entry name" value="Aldolase/citrate-lyase_domain"/>
</dbReference>